<evidence type="ECO:0000256" key="4">
    <source>
        <dbReference type="ARBA" id="ARBA00022989"/>
    </source>
</evidence>
<accession>A0ABN8H841</accession>
<keyword evidence="3 6" id="KW-0812">Transmembrane</keyword>
<keyword evidence="4 6" id="KW-1133">Transmembrane helix</keyword>
<proteinExistence type="predicted"/>
<feature type="transmembrane region" description="Helical" evidence="6">
    <location>
        <begin position="110"/>
        <end position="127"/>
    </location>
</feature>
<evidence type="ECO:0000256" key="3">
    <source>
        <dbReference type="ARBA" id="ARBA00022692"/>
    </source>
</evidence>
<gene>
    <name evidence="7" type="primary">psiE</name>
    <name evidence="7" type="ORF">LMG032447_00476</name>
</gene>
<dbReference type="EMBL" id="CAKOEU010000002">
    <property type="protein sequence ID" value="CAH1852056.1"/>
    <property type="molecule type" value="Genomic_DNA"/>
</dbReference>
<dbReference type="Pfam" id="PF06146">
    <property type="entry name" value="PsiE"/>
    <property type="match status" value="1"/>
</dbReference>
<organism evidence="7 8">
    <name type="scientific">Convivina praedatoris</name>
    <dbReference type="NCBI Taxonomy" id="2880963"/>
    <lineage>
        <taxon>Bacteria</taxon>
        <taxon>Bacillati</taxon>
        <taxon>Bacillota</taxon>
        <taxon>Bacilli</taxon>
        <taxon>Lactobacillales</taxon>
        <taxon>Lactobacillaceae</taxon>
        <taxon>Convivina</taxon>
    </lineage>
</organism>
<comment type="subcellular location">
    <subcellularLocation>
        <location evidence="1">Cell membrane</location>
        <topology evidence="1">Multi-pass membrane protein</topology>
    </subcellularLocation>
</comment>
<protein>
    <submittedName>
        <fullName evidence="7">Protein PsiE</fullName>
    </submittedName>
</protein>
<evidence type="ECO:0000256" key="1">
    <source>
        <dbReference type="ARBA" id="ARBA00004651"/>
    </source>
</evidence>
<dbReference type="InterPro" id="IPR020948">
    <property type="entry name" value="P_starv_induced_PsiE-like"/>
</dbReference>
<sequence>MMKERIYTIFAKFYEYTIMAFMMVFGLIILGYLGLSIYDLGMALFEFKGDIEITDITKTVLSAFLCFEFAVIIKEYFENKAAINFENYLYVAVTAMIRSILVYHDNAAKTISLCVAIFILMVAIILYRKFYKQH</sequence>
<keyword evidence="2" id="KW-1003">Cell membrane</keyword>
<evidence type="ECO:0000256" key="6">
    <source>
        <dbReference type="SAM" id="Phobius"/>
    </source>
</evidence>
<dbReference type="Proteomes" id="UP000838102">
    <property type="component" value="Unassembled WGS sequence"/>
</dbReference>
<evidence type="ECO:0000313" key="7">
    <source>
        <dbReference type="EMBL" id="CAH1852056.1"/>
    </source>
</evidence>
<keyword evidence="8" id="KW-1185">Reference proteome</keyword>
<keyword evidence="5 6" id="KW-0472">Membrane</keyword>
<reference evidence="7" key="1">
    <citation type="submission" date="2022-03" db="EMBL/GenBank/DDBJ databases">
        <authorList>
            <person name="Hettiarachchi G."/>
        </authorList>
    </citation>
    <scope>NUCLEOTIDE SEQUENCE</scope>
    <source>
        <strain evidence="7">LMG 32447</strain>
    </source>
</reference>
<name>A0ABN8H841_9LACO</name>
<feature type="transmembrane region" description="Helical" evidence="6">
    <location>
        <begin position="21"/>
        <end position="44"/>
    </location>
</feature>
<comment type="caution">
    <text evidence="7">The sequence shown here is derived from an EMBL/GenBank/DDBJ whole genome shotgun (WGS) entry which is preliminary data.</text>
</comment>
<evidence type="ECO:0000313" key="8">
    <source>
        <dbReference type="Proteomes" id="UP000838102"/>
    </source>
</evidence>
<evidence type="ECO:0000256" key="5">
    <source>
        <dbReference type="ARBA" id="ARBA00023136"/>
    </source>
</evidence>
<evidence type="ECO:0000256" key="2">
    <source>
        <dbReference type="ARBA" id="ARBA00022475"/>
    </source>
</evidence>